<feature type="compositionally biased region" description="Basic and acidic residues" evidence="1">
    <location>
        <begin position="26"/>
        <end position="43"/>
    </location>
</feature>
<dbReference type="AlphaFoldDB" id="A0A154WFX4"/>
<gene>
    <name evidence="2" type="ORF">AUP43_04545</name>
</gene>
<name>A0A154WFX4_9PROT</name>
<sequence length="80" mass="8762">MSKNDRYVVKHPKGWAVKGAGAERASSVHERQADAERTAKQIVEKAGGGEVRIQGRDGKWRDSDTVAPGNDPNPPKDMKH</sequence>
<organism evidence="2 3">
    <name type="scientific">Oceanibaculum pacificum</name>
    <dbReference type="NCBI Taxonomy" id="580166"/>
    <lineage>
        <taxon>Bacteria</taxon>
        <taxon>Pseudomonadati</taxon>
        <taxon>Pseudomonadota</taxon>
        <taxon>Alphaproteobacteria</taxon>
        <taxon>Rhodospirillales</taxon>
        <taxon>Oceanibaculaceae</taxon>
        <taxon>Oceanibaculum</taxon>
    </lineage>
</organism>
<dbReference type="Proteomes" id="UP000076400">
    <property type="component" value="Unassembled WGS sequence"/>
</dbReference>
<dbReference type="STRING" id="580166.AUP43_04545"/>
<evidence type="ECO:0008006" key="4">
    <source>
        <dbReference type="Google" id="ProtNLM"/>
    </source>
</evidence>
<proteinExistence type="predicted"/>
<keyword evidence="3" id="KW-1185">Reference proteome</keyword>
<dbReference type="OrthoDB" id="8858565at2"/>
<evidence type="ECO:0000256" key="1">
    <source>
        <dbReference type="SAM" id="MobiDB-lite"/>
    </source>
</evidence>
<dbReference type="EMBL" id="LPXN01000024">
    <property type="protein sequence ID" value="KZD12428.1"/>
    <property type="molecule type" value="Genomic_DNA"/>
</dbReference>
<evidence type="ECO:0000313" key="3">
    <source>
        <dbReference type="Proteomes" id="UP000076400"/>
    </source>
</evidence>
<protein>
    <recommendedName>
        <fullName evidence="4">DUF2188 domain-containing protein</fullName>
    </recommendedName>
</protein>
<accession>A0A154WFX4</accession>
<comment type="caution">
    <text evidence="2">The sequence shown here is derived from an EMBL/GenBank/DDBJ whole genome shotgun (WGS) entry which is preliminary data.</text>
</comment>
<dbReference type="RefSeq" id="WP_067552208.1">
    <property type="nucleotide sequence ID" value="NZ_LPXN01000024.1"/>
</dbReference>
<dbReference type="InterPro" id="IPR018691">
    <property type="entry name" value="DUF2188"/>
</dbReference>
<dbReference type="Pfam" id="PF09954">
    <property type="entry name" value="DUF2188"/>
    <property type="match status" value="1"/>
</dbReference>
<evidence type="ECO:0000313" key="2">
    <source>
        <dbReference type="EMBL" id="KZD12428.1"/>
    </source>
</evidence>
<feature type="region of interest" description="Disordered" evidence="1">
    <location>
        <begin position="18"/>
        <end position="80"/>
    </location>
</feature>
<feature type="compositionally biased region" description="Basic and acidic residues" evidence="1">
    <location>
        <begin position="53"/>
        <end position="64"/>
    </location>
</feature>
<reference evidence="2 3" key="1">
    <citation type="submission" date="2015-12" db="EMBL/GenBank/DDBJ databases">
        <title>Genome sequence of Oceanibaculum pacificum MCCC 1A02656.</title>
        <authorList>
            <person name="Lu L."/>
            <person name="Lai Q."/>
            <person name="Shao Z."/>
            <person name="Qian P."/>
        </authorList>
    </citation>
    <scope>NUCLEOTIDE SEQUENCE [LARGE SCALE GENOMIC DNA]</scope>
    <source>
        <strain evidence="2 3">MCCC 1A02656</strain>
    </source>
</reference>